<evidence type="ECO:0000256" key="1">
    <source>
        <dbReference type="ARBA" id="ARBA00010457"/>
    </source>
</evidence>
<name>A0ABU8MGR6_9PSEU</name>
<dbReference type="Gene3D" id="2.60.40.200">
    <property type="entry name" value="Superoxide dismutase, copper/zinc binding domain"/>
    <property type="match status" value="1"/>
</dbReference>
<comment type="similarity">
    <text evidence="1">Belongs to the Cu-Zn superoxide dismutase family.</text>
</comment>
<feature type="signal peptide" evidence="3">
    <location>
        <begin position="1"/>
        <end position="19"/>
    </location>
</feature>
<keyword evidence="5" id="KW-1185">Reference proteome</keyword>
<dbReference type="InterPro" id="IPR036423">
    <property type="entry name" value="SOD-like_Cu/Zn_dom_sf"/>
</dbReference>
<dbReference type="EMBL" id="JBBEGN010000001">
    <property type="protein sequence ID" value="MEJ2866181.1"/>
    <property type="molecule type" value="Genomic_DNA"/>
</dbReference>
<reference evidence="4 5" key="1">
    <citation type="submission" date="2024-03" db="EMBL/GenBank/DDBJ databases">
        <title>Actinomycetospora sp. OC33-EN08, a novel actinomycete isolated from wild orchid (Aerides multiflora).</title>
        <authorList>
            <person name="Suriyachadkun C."/>
        </authorList>
    </citation>
    <scope>NUCLEOTIDE SEQUENCE [LARGE SCALE GENOMIC DNA]</scope>
    <source>
        <strain evidence="4 5">OC33-EN08</strain>
    </source>
</reference>
<gene>
    <name evidence="4" type="ORF">WCD74_00300</name>
</gene>
<keyword evidence="3" id="KW-0732">Signal</keyword>
<organism evidence="4 5">
    <name type="scientific">Actinomycetospora aurantiaca</name>
    <dbReference type="NCBI Taxonomy" id="3129233"/>
    <lineage>
        <taxon>Bacteria</taxon>
        <taxon>Bacillati</taxon>
        <taxon>Actinomycetota</taxon>
        <taxon>Actinomycetes</taxon>
        <taxon>Pseudonocardiales</taxon>
        <taxon>Pseudonocardiaceae</taxon>
        <taxon>Actinomycetospora</taxon>
    </lineage>
</organism>
<protein>
    <submittedName>
        <fullName evidence="4">Superoxide dismutase</fullName>
    </submittedName>
</protein>
<dbReference type="SUPFAM" id="SSF49329">
    <property type="entry name" value="Cu,Zn superoxide dismutase-like"/>
    <property type="match status" value="1"/>
</dbReference>
<feature type="region of interest" description="Disordered" evidence="2">
    <location>
        <begin position="96"/>
        <end position="122"/>
    </location>
</feature>
<dbReference type="Proteomes" id="UP001385809">
    <property type="component" value="Unassembled WGS sequence"/>
</dbReference>
<dbReference type="PROSITE" id="PS51257">
    <property type="entry name" value="PROKAR_LIPOPROTEIN"/>
    <property type="match status" value="1"/>
</dbReference>
<evidence type="ECO:0000313" key="5">
    <source>
        <dbReference type="Proteomes" id="UP001385809"/>
    </source>
</evidence>
<sequence length="188" mass="18918">MRRIAPFLALVSAALVLTACSGSSEVRRASGGALTAPGAPNATALTYSPAAPAGANLTVETVRAQDSTTATLTASGLQPNRGYAAHLHTRPCGATGNDAGPHFQNRVDPAATPEKPSSDPAYANPENEFWLDVRTDAAGAGTSGATVPFALTDRAPASLILHEKEMTATAPGQAGTAGGRLACVTLTP</sequence>
<accession>A0ABU8MGR6</accession>
<dbReference type="RefSeq" id="WP_337693623.1">
    <property type="nucleotide sequence ID" value="NZ_JBBEGN010000001.1"/>
</dbReference>
<comment type="caution">
    <text evidence="4">The sequence shown here is derived from an EMBL/GenBank/DDBJ whole genome shotgun (WGS) entry which is preliminary data.</text>
</comment>
<feature type="chain" id="PRO_5045609471" evidence="3">
    <location>
        <begin position="20"/>
        <end position="188"/>
    </location>
</feature>
<evidence type="ECO:0000313" key="4">
    <source>
        <dbReference type="EMBL" id="MEJ2866181.1"/>
    </source>
</evidence>
<evidence type="ECO:0000256" key="2">
    <source>
        <dbReference type="SAM" id="MobiDB-lite"/>
    </source>
</evidence>
<proteinExistence type="inferred from homology"/>
<evidence type="ECO:0000256" key="3">
    <source>
        <dbReference type="SAM" id="SignalP"/>
    </source>
</evidence>